<protein>
    <recommendedName>
        <fullName evidence="3">Ankyrin repeat protein</fullName>
    </recommendedName>
</protein>
<gene>
    <name evidence="1" type="ORF">PHYSODRAFT_533986</name>
</gene>
<organism evidence="1 2">
    <name type="scientific">Phytophthora sojae (strain P6497)</name>
    <name type="common">Soybean stem and root rot agent</name>
    <name type="synonym">Phytophthora megasperma f. sp. glycines</name>
    <dbReference type="NCBI Taxonomy" id="1094619"/>
    <lineage>
        <taxon>Eukaryota</taxon>
        <taxon>Sar</taxon>
        <taxon>Stramenopiles</taxon>
        <taxon>Oomycota</taxon>
        <taxon>Peronosporomycetes</taxon>
        <taxon>Peronosporales</taxon>
        <taxon>Peronosporaceae</taxon>
        <taxon>Phytophthora</taxon>
    </lineage>
</organism>
<dbReference type="Gene3D" id="1.25.40.20">
    <property type="entry name" value="Ankyrin repeat-containing domain"/>
    <property type="match status" value="1"/>
</dbReference>
<keyword evidence="2" id="KW-1185">Reference proteome</keyword>
<evidence type="ECO:0000313" key="2">
    <source>
        <dbReference type="Proteomes" id="UP000002640"/>
    </source>
</evidence>
<dbReference type="SMR" id="G5AG04"/>
<dbReference type="RefSeq" id="XP_009539047.1">
    <property type="nucleotide sequence ID" value="XM_009540752.1"/>
</dbReference>
<dbReference type="PANTHER" id="PTHR46586">
    <property type="entry name" value="ANKYRIN REPEAT-CONTAINING PROTEIN"/>
    <property type="match status" value="1"/>
</dbReference>
<dbReference type="AlphaFoldDB" id="G5AG04"/>
<dbReference type="GeneID" id="20661930"/>
<reference evidence="1 2" key="1">
    <citation type="journal article" date="2006" name="Science">
        <title>Phytophthora genome sequences uncover evolutionary origins and mechanisms of pathogenesis.</title>
        <authorList>
            <person name="Tyler B.M."/>
            <person name="Tripathy S."/>
            <person name="Zhang X."/>
            <person name="Dehal P."/>
            <person name="Jiang R.H."/>
            <person name="Aerts A."/>
            <person name="Arredondo F.D."/>
            <person name="Baxter L."/>
            <person name="Bensasson D."/>
            <person name="Beynon J.L."/>
            <person name="Chapman J."/>
            <person name="Damasceno C.M."/>
            <person name="Dorrance A.E."/>
            <person name="Dou D."/>
            <person name="Dickerman A.W."/>
            <person name="Dubchak I.L."/>
            <person name="Garbelotto M."/>
            <person name="Gijzen M."/>
            <person name="Gordon S.G."/>
            <person name="Govers F."/>
            <person name="Grunwald N.J."/>
            <person name="Huang W."/>
            <person name="Ivors K.L."/>
            <person name="Jones R.W."/>
            <person name="Kamoun S."/>
            <person name="Krampis K."/>
            <person name="Lamour K.H."/>
            <person name="Lee M.K."/>
            <person name="McDonald W.H."/>
            <person name="Medina M."/>
            <person name="Meijer H.J."/>
            <person name="Nordberg E.K."/>
            <person name="Maclean D.J."/>
            <person name="Ospina-Giraldo M.D."/>
            <person name="Morris P.F."/>
            <person name="Phuntumart V."/>
            <person name="Putnam N.H."/>
            <person name="Rash S."/>
            <person name="Rose J.K."/>
            <person name="Sakihama Y."/>
            <person name="Salamov A.A."/>
            <person name="Savidor A."/>
            <person name="Scheuring C.F."/>
            <person name="Smith B.M."/>
            <person name="Sobral B.W."/>
            <person name="Terry A."/>
            <person name="Torto-Alalibo T.A."/>
            <person name="Win J."/>
            <person name="Xu Z."/>
            <person name="Zhang H."/>
            <person name="Grigoriev I.V."/>
            <person name="Rokhsar D.S."/>
            <person name="Boore J.L."/>
        </authorList>
    </citation>
    <scope>NUCLEOTIDE SEQUENCE [LARGE SCALE GENOMIC DNA]</scope>
    <source>
        <strain evidence="1 2">P6497</strain>
    </source>
</reference>
<dbReference type="PANTHER" id="PTHR46586:SF3">
    <property type="entry name" value="ANKYRIN REPEAT-CONTAINING PROTEIN"/>
    <property type="match status" value="1"/>
</dbReference>
<name>G5AG04_PHYSP</name>
<dbReference type="Proteomes" id="UP000002640">
    <property type="component" value="Unassembled WGS sequence"/>
</dbReference>
<dbReference type="Pfam" id="PF12796">
    <property type="entry name" value="Ank_2"/>
    <property type="match status" value="1"/>
</dbReference>
<dbReference type="InterPro" id="IPR002110">
    <property type="entry name" value="Ankyrin_rpt"/>
</dbReference>
<dbReference type="KEGG" id="psoj:PHYSODRAFT_533986"/>
<dbReference type="InterPro" id="IPR036770">
    <property type="entry name" value="Ankyrin_rpt-contain_sf"/>
</dbReference>
<evidence type="ECO:0000313" key="1">
    <source>
        <dbReference type="EMBL" id="EGZ05516.1"/>
    </source>
</evidence>
<dbReference type="EMBL" id="JH159166">
    <property type="protein sequence ID" value="EGZ05516.1"/>
    <property type="molecule type" value="Genomic_DNA"/>
</dbReference>
<dbReference type="SMART" id="SM00248">
    <property type="entry name" value="ANK"/>
    <property type="match status" value="5"/>
</dbReference>
<evidence type="ECO:0008006" key="3">
    <source>
        <dbReference type="Google" id="ProtNLM"/>
    </source>
</evidence>
<accession>G5AG04</accession>
<proteinExistence type="predicted"/>
<sequence>MLLRPYPAFRDVECSTWAISSFLGPSPNLSLSEACALGSTKLLDWIWASSCTSVETRTPQWTLTNYLRSDPHYYRFQFSKGLEVAADRGDLAVVKCFFAHFPDCEAPYDVASAAASKGHLHILKFLWEHRGTEDLWGDGVMLVAVTNGHFHVVRWLCETIPHDKFGSNYDRAIQLALGAGDDELVQLLLPPGRCVLDYAANCPRVDVIEWMLECGYLRCDADSATSAIRDLAGSGRLDLMQQIALLHSPLPEFHSGVFTSNHWYDAIGKASECGDLAAVEWLMEYPIEISPWQLSKTLRYGRNPFVLAAGAGQWRVVEYLCQQKATIKINRALVLGSTPKCDL</sequence>
<dbReference type="InParanoid" id="G5AG04"/>
<dbReference type="SUPFAM" id="SSF48403">
    <property type="entry name" value="Ankyrin repeat"/>
    <property type="match status" value="1"/>
</dbReference>
<dbReference type="InterPro" id="IPR052050">
    <property type="entry name" value="SecEffector_AnkRepeat"/>
</dbReference>